<evidence type="ECO:0000256" key="1">
    <source>
        <dbReference type="SAM" id="MobiDB-lite"/>
    </source>
</evidence>
<dbReference type="AlphaFoldDB" id="A0A4R0RD54"/>
<dbReference type="EMBL" id="RWJN01000188">
    <property type="protein sequence ID" value="TCD65292.1"/>
    <property type="molecule type" value="Genomic_DNA"/>
</dbReference>
<evidence type="ECO:0000313" key="3">
    <source>
        <dbReference type="Proteomes" id="UP000292702"/>
    </source>
</evidence>
<dbReference type="Proteomes" id="UP000292702">
    <property type="component" value="Unassembled WGS sequence"/>
</dbReference>
<reference evidence="2 3" key="1">
    <citation type="submission" date="2018-11" db="EMBL/GenBank/DDBJ databases">
        <title>Genome assembly of Steccherinum ochraceum LE-BIN_3174, the white-rot fungus of the Steccherinaceae family (The Residual Polyporoid clade, Polyporales, Basidiomycota).</title>
        <authorList>
            <person name="Fedorova T.V."/>
            <person name="Glazunova O.A."/>
            <person name="Landesman E.O."/>
            <person name="Moiseenko K.V."/>
            <person name="Psurtseva N.V."/>
            <person name="Savinova O.S."/>
            <person name="Shakhova N.V."/>
            <person name="Tyazhelova T.V."/>
            <person name="Vasina D.V."/>
        </authorList>
    </citation>
    <scope>NUCLEOTIDE SEQUENCE [LARGE SCALE GENOMIC DNA]</scope>
    <source>
        <strain evidence="2 3">LE-BIN_3174</strain>
    </source>
</reference>
<gene>
    <name evidence="2" type="ORF">EIP91_002817</name>
</gene>
<feature type="compositionally biased region" description="Pro residues" evidence="1">
    <location>
        <begin position="260"/>
        <end position="273"/>
    </location>
</feature>
<keyword evidence="3" id="KW-1185">Reference proteome</keyword>
<feature type="non-terminal residue" evidence="2">
    <location>
        <position position="1"/>
    </location>
</feature>
<feature type="compositionally biased region" description="Pro residues" evidence="1">
    <location>
        <begin position="235"/>
        <end position="244"/>
    </location>
</feature>
<organism evidence="2 3">
    <name type="scientific">Steccherinum ochraceum</name>
    <dbReference type="NCBI Taxonomy" id="92696"/>
    <lineage>
        <taxon>Eukaryota</taxon>
        <taxon>Fungi</taxon>
        <taxon>Dikarya</taxon>
        <taxon>Basidiomycota</taxon>
        <taxon>Agaricomycotina</taxon>
        <taxon>Agaricomycetes</taxon>
        <taxon>Polyporales</taxon>
        <taxon>Steccherinaceae</taxon>
        <taxon>Steccherinum</taxon>
    </lineage>
</organism>
<feature type="region of interest" description="Disordered" evidence="1">
    <location>
        <begin position="227"/>
        <end position="337"/>
    </location>
</feature>
<evidence type="ECO:0000313" key="2">
    <source>
        <dbReference type="EMBL" id="TCD65292.1"/>
    </source>
</evidence>
<accession>A0A4R0RD54</accession>
<name>A0A4R0RD54_9APHY</name>
<protein>
    <submittedName>
        <fullName evidence="2">Uncharacterized protein</fullName>
    </submittedName>
</protein>
<dbReference type="STRING" id="92696.A0A4R0RD54"/>
<comment type="caution">
    <text evidence="2">The sequence shown here is derived from an EMBL/GenBank/DDBJ whole genome shotgun (WGS) entry which is preliminary data.</text>
</comment>
<proteinExistence type="predicted"/>
<feature type="region of interest" description="Disordered" evidence="1">
    <location>
        <begin position="20"/>
        <end position="45"/>
    </location>
</feature>
<sequence>EQDARIRALEEELAACRGDLENERQMRMSEENQRHDVERAEDTERAERFEQQLLDVTNIVSEQRDEMIRKKEEQEQKWADKMARMTAQEEKMDRMLDFMSQFRTEKDDDKVRQREEQDAMRADVQNLADEFAQFRGDVQSQMRQLVDEIRNDILAQQQANFDTVRATAQEQVPFNIQKYLDEFSKALAIEVRQLLQETGRVHQQLRTMQAEIGHIYLEKSRLGLDGKPDGWAPPNFVPVPAEPEPVPEPEAAEDPITARPVPPPAPAPPPAPSQPAMSVIYPPVARHSFTPWQPDPQLQPSPASNIEPVLQPELLHPQHESPGLFGPRSPRNSLYRQ</sequence>
<dbReference type="OrthoDB" id="2507336at2759"/>